<dbReference type="Gene3D" id="2.130.10.10">
    <property type="entry name" value="YVTN repeat-like/Quinoprotein amine dehydrogenase"/>
    <property type="match status" value="1"/>
</dbReference>
<keyword evidence="3" id="KW-0963">Cytoplasm</keyword>
<comment type="subcellular location">
    <subcellularLocation>
        <location evidence="2">Cytoplasm</location>
    </subcellularLocation>
    <subcellularLocation>
        <location evidence="1">Nucleus</location>
    </subcellularLocation>
</comment>
<organism evidence="8 9">
    <name type="scientific">Nematocida ausubeli (strain ATCC PRA-371 / ERTm2)</name>
    <name type="common">Nematode killer fungus</name>
    <dbReference type="NCBI Taxonomy" id="1913371"/>
    <lineage>
        <taxon>Eukaryota</taxon>
        <taxon>Fungi</taxon>
        <taxon>Fungi incertae sedis</taxon>
        <taxon>Microsporidia</taxon>
        <taxon>Nematocida</taxon>
    </lineage>
</organism>
<dbReference type="InterPro" id="IPR037289">
    <property type="entry name" value="Elp2"/>
</dbReference>
<dbReference type="GeneID" id="77676817"/>
<dbReference type="RefSeq" id="XP_052904411.1">
    <property type="nucleotide sequence ID" value="XM_053049461.1"/>
</dbReference>
<evidence type="ECO:0000313" key="9">
    <source>
        <dbReference type="Proteomes" id="UP000054524"/>
    </source>
</evidence>
<sequence length="821" mass="91202">MQLAARENTADLLPSREVSEKRQNIEESNENLSVSLNAELLKKGHVAVGMPRRCRTLSFMHAGCVYFAVGRAVVRVENALNAESVPKSTEMITTAESSISALSIENEVISIGTLSGEIILMTTDGQVIYKQKVDGMVHHIHIAQDYIYISILYALIKVKYKNQTDLAEGQIQKASLDRYDTVARMNDIIMHVSAIQQSHGEVLMYANSNTLFVNKASVTYSANVVFAKSLRLSDSCTRIITGLTNRKVYIYEYKEDKLTLLQIIYAQGLIYDGIIVNSHVIVLSLSNSINIYNCRKTAECVGMIGPYDEEIIKVYANRQKITEALDGLDESTEEIAHIIMSHLYIALNTGGMFKYATDTPAITNKIDEKESFNSENDQRIHQESNRDLEKKQNNLLGVSPLCNTPGNIISGCLEKITHLSIVHDCIIAASGPVVRIFCVENESIREIFRPVVDGFPINSVIAGWQPEDASAAAQDFTLITNSNNILKVFKPTRLFNLVSAHTKLKEISQRLAEHQASHLSAEGAQLDGVECLSDKALSLQSHIKNQEEAGASANTPYTATKQELSLTTLAFAHPSSSEREYIEASIGTDPGLAANHFIEVDKIFGFPFEISTFIKHSDSMVVLACKSSQKAFANLFVLNSRLETVQKIFSHTKTITHILSSHDKVFSIGKDRQLCTYRVSLGRSTLPQDELTPAFQESDLGLELYSRRTDHKKEVLAASVCGTELLTSSRDKTLNTYDIQDNDTVLVKTQTFDEPVSAICIFTLDGCKYTVLGNTTGYLTINEKTQKLHNSPITHIHQYHHHIITATEEGLLRITQITDLL</sequence>
<keyword evidence="6" id="KW-0539">Nucleus</keyword>
<dbReference type="PANTHER" id="PTHR44111">
    <property type="entry name" value="ELONGATOR COMPLEX PROTEIN 2"/>
    <property type="match status" value="1"/>
</dbReference>
<evidence type="ECO:0000256" key="3">
    <source>
        <dbReference type="ARBA" id="ARBA00022490"/>
    </source>
</evidence>
<comment type="caution">
    <text evidence="8">The sequence shown here is derived from an EMBL/GenBank/DDBJ whole genome shotgun (WGS) entry which is preliminary data.</text>
</comment>
<dbReference type="HOGENOM" id="CLU_344544_0_0_1"/>
<keyword evidence="9" id="KW-1185">Reference proteome</keyword>
<reference evidence="8 9" key="1">
    <citation type="journal article" date="2014" name="Genome Announc.">
        <title>Genome Sequence of the Microsporidian Species Nematocida sp1 Strain ERTm6 (ATCC PRA-372).</title>
        <authorList>
            <person name="Bakowski M.A."/>
            <person name="Priest M."/>
            <person name="Young S."/>
            <person name="Cuomo C.A."/>
            <person name="Troemel E.R."/>
        </authorList>
    </citation>
    <scope>NUCLEOTIDE SEQUENCE [LARGE SCALE GENOMIC DNA]</scope>
    <source>
        <strain evidence="8 9">ERTm6</strain>
    </source>
</reference>
<name>A0A086J138_NEMA1</name>
<dbReference type="AlphaFoldDB" id="A0A086J138"/>
<gene>
    <name evidence="8" type="ORF">NESG_01844</name>
</gene>
<evidence type="ECO:0000256" key="5">
    <source>
        <dbReference type="ARBA" id="ARBA00022737"/>
    </source>
</evidence>
<accession>A0A086J138</accession>
<evidence type="ECO:0000256" key="4">
    <source>
        <dbReference type="ARBA" id="ARBA00022574"/>
    </source>
</evidence>
<proteinExistence type="predicted"/>
<dbReference type="InterPro" id="IPR036322">
    <property type="entry name" value="WD40_repeat_dom_sf"/>
</dbReference>
<dbReference type="GO" id="GO:0005737">
    <property type="term" value="C:cytoplasm"/>
    <property type="evidence" value="ECO:0007669"/>
    <property type="project" value="UniProtKB-SubCell"/>
</dbReference>
<dbReference type="GO" id="GO:0005634">
    <property type="term" value="C:nucleus"/>
    <property type="evidence" value="ECO:0007669"/>
    <property type="project" value="UniProtKB-SubCell"/>
</dbReference>
<dbReference type="InterPro" id="IPR015943">
    <property type="entry name" value="WD40/YVTN_repeat-like_dom_sf"/>
</dbReference>
<dbReference type="Proteomes" id="UP000054524">
    <property type="component" value="Unassembled WGS sequence"/>
</dbReference>
<evidence type="ECO:0000256" key="2">
    <source>
        <dbReference type="ARBA" id="ARBA00004496"/>
    </source>
</evidence>
<dbReference type="GO" id="GO:0002098">
    <property type="term" value="P:tRNA wobble uridine modification"/>
    <property type="evidence" value="ECO:0007669"/>
    <property type="project" value="InterPro"/>
</dbReference>
<evidence type="ECO:0000256" key="6">
    <source>
        <dbReference type="ARBA" id="ARBA00023242"/>
    </source>
</evidence>
<dbReference type="GO" id="GO:0033588">
    <property type="term" value="C:elongator holoenzyme complex"/>
    <property type="evidence" value="ECO:0007669"/>
    <property type="project" value="InterPro"/>
</dbReference>
<dbReference type="EMBL" id="AKIJ01000004">
    <property type="protein sequence ID" value="KFG25856.1"/>
    <property type="molecule type" value="Genomic_DNA"/>
</dbReference>
<dbReference type="SUPFAM" id="SSF50978">
    <property type="entry name" value="WD40 repeat-like"/>
    <property type="match status" value="1"/>
</dbReference>
<feature type="region of interest" description="Disordered" evidence="7">
    <location>
        <begin position="1"/>
        <end position="28"/>
    </location>
</feature>
<protein>
    <submittedName>
        <fullName evidence="8">Uncharacterized protein</fullName>
    </submittedName>
</protein>
<keyword evidence="5" id="KW-0677">Repeat</keyword>
<evidence type="ECO:0000256" key="7">
    <source>
        <dbReference type="SAM" id="MobiDB-lite"/>
    </source>
</evidence>
<dbReference type="PANTHER" id="PTHR44111:SF1">
    <property type="entry name" value="ELONGATOR COMPLEX PROTEIN 2"/>
    <property type="match status" value="1"/>
</dbReference>
<evidence type="ECO:0000313" key="8">
    <source>
        <dbReference type="EMBL" id="KFG25856.1"/>
    </source>
</evidence>
<keyword evidence="4" id="KW-0853">WD repeat</keyword>
<evidence type="ECO:0000256" key="1">
    <source>
        <dbReference type="ARBA" id="ARBA00004123"/>
    </source>
</evidence>